<organism evidence="3 4">
    <name type="scientific">Chryseobacterium arthrosphaerae</name>
    <dbReference type="NCBI Taxonomy" id="651561"/>
    <lineage>
        <taxon>Bacteria</taxon>
        <taxon>Pseudomonadati</taxon>
        <taxon>Bacteroidota</taxon>
        <taxon>Flavobacteriia</taxon>
        <taxon>Flavobacteriales</taxon>
        <taxon>Weeksellaceae</taxon>
        <taxon>Chryseobacterium group</taxon>
        <taxon>Chryseobacterium</taxon>
    </lineage>
</organism>
<accession>A0ABU7R6R9</accession>
<dbReference type="Proteomes" id="UP001350005">
    <property type="component" value="Unassembled WGS sequence"/>
</dbReference>
<feature type="domain" description="Thymidylate synthase/dCMP hydroxymethylase" evidence="2">
    <location>
        <begin position="19"/>
        <end position="218"/>
    </location>
</feature>
<comment type="caution">
    <text evidence="3">The sequence shown here is derived from an EMBL/GenBank/DDBJ whole genome shotgun (WGS) entry which is preliminary data.</text>
</comment>
<dbReference type="InterPro" id="IPR023451">
    <property type="entry name" value="Thymidate_synth/dCMP_Mease_dom"/>
</dbReference>
<dbReference type="InterPro" id="IPR036926">
    <property type="entry name" value="Thymidate_synth/dCMP_Mease_sf"/>
</dbReference>
<dbReference type="SUPFAM" id="SSF55831">
    <property type="entry name" value="Thymidylate synthase/dCMP hydroxymethylase"/>
    <property type="match status" value="1"/>
</dbReference>
<proteinExistence type="predicted"/>
<dbReference type="Pfam" id="PF00303">
    <property type="entry name" value="Thymidylat_synt"/>
    <property type="match status" value="1"/>
</dbReference>
<feature type="non-terminal residue" evidence="3">
    <location>
        <position position="219"/>
    </location>
</feature>
<evidence type="ECO:0000313" key="4">
    <source>
        <dbReference type="Proteomes" id="UP001350005"/>
    </source>
</evidence>
<protein>
    <submittedName>
        <fullName evidence="3">Thymidylate synthase</fullName>
    </submittedName>
</protein>
<name>A0ABU7R6R9_9FLAO</name>
<dbReference type="Gene3D" id="3.30.572.10">
    <property type="entry name" value="Thymidylate synthase/dCMP hydroxymethylase domain"/>
    <property type="match status" value="1"/>
</dbReference>
<keyword evidence="4" id="KW-1185">Reference proteome</keyword>
<evidence type="ECO:0000256" key="1">
    <source>
        <dbReference type="ARBA" id="ARBA00022679"/>
    </source>
</evidence>
<reference evidence="3 4" key="1">
    <citation type="submission" date="2024-01" db="EMBL/GenBank/DDBJ databases">
        <title>Whole genome of Chryseobacterium arthrosphaerae NNCa 2741.</title>
        <authorList>
            <person name="Boriskina E.V."/>
            <person name="Gordinskaya N.A."/>
            <person name="Kropotov V.S."/>
            <person name="Alekseeva A.E."/>
            <person name="Makhova M.A."/>
            <person name="Kryazhev D.V."/>
            <person name="Shkurkina I.S."/>
        </authorList>
    </citation>
    <scope>NUCLEOTIDE SEQUENCE [LARGE SCALE GENOMIC DNA]</scope>
    <source>
        <strain evidence="3 4">NNCa 2741</strain>
    </source>
</reference>
<evidence type="ECO:0000259" key="2">
    <source>
        <dbReference type="Pfam" id="PF00303"/>
    </source>
</evidence>
<gene>
    <name evidence="3" type="ORF">V2E39_24160</name>
</gene>
<dbReference type="EMBL" id="JAZGJU010000153">
    <property type="protein sequence ID" value="MEE6130506.1"/>
    <property type="molecule type" value="Genomic_DNA"/>
</dbReference>
<keyword evidence="1" id="KW-0808">Transferase</keyword>
<evidence type="ECO:0000313" key="3">
    <source>
        <dbReference type="EMBL" id="MEE6130506.1"/>
    </source>
</evidence>
<sequence length="219" mass="25508">MYTAEFTGINSFLVGVSKAILENGVTRNVRGYECVELPEPVMFKITDPTARWINIGERRWNIFLPYAESLWLASGRNDLKFIEFYLSKLKEFSDDEKYIRGGYGPRMRFFNGNSQDYQIALNSAEPIFENIITDQFVYIEECFKNDLYNRQAVLTLSDPPKDYLNVDKSLKITKDLPCTRLLQFMCTPDKKLNLTVYMRSNDLIWGATGVNIFNYTFLQ</sequence>